<proteinExistence type="inferred from homology"/>
<dbReference type="InterPro" id="IPR029045">
    <property type="entry name" value="ClpP/crotonase-like_dom_sf"/>
</dbReference>
<feature type="region of interest" description="Disordered" evidence="4">
    <location>
        <begin position="241"/>
        <end position="267"/>
    </location>
</feature>
<dbReference type="GO" id="GO:0006635">
    <property type="term" value="P:fatty acid beta-oxidation"/>
    <property type="evidence" value="ECO:0007669"/>
    <property type="project" value="TreeGrafter"/>
</dbReference>
<comment type="similarity">
    <text evidence="1">Belongs to the enoyl-CoA hydratase/isomerase family.</text>
</comment>
<dbReference type="PANTHER" id="PTHR11941:SF169">
    <property type="entry name" value="(7AS)-7A-METHYL-1,5-DIOXO-2,3,5,6,7,7A-HEXAHYDRO-1H-INDENE-CARBOXYL-COA HYDROLASE"/>
    <property type="match status" value="1"/>
</dbReference>
<dbReference type="GO" id="GO:0016829">
    <property type="term" value="F:lyase activity"/>
    <property type="evidence" value="ECO:0007669"/>
    <property type="project" value="UniProtKB-KW"/>
</dbReference>
<comment type="caution">
    <text evidence="5">The sequence shown here is derived from an EMBL/GenBank/DDBJ whole genome shotgun (WGS) entry which is preliminary data.</text>
</comment>
<dbReference type="EMBL" id="PPEK01000014">
    <property type="protein sequence ID" value="PNV67037.1"/>
    <property type="molecule type" value="Genomic_DNA"/>
</dbReference>
<reference evidence="6" key="1">
    <citation type="submission" date="2018-01" db="EMBL/GenBank/DDBJ databases">
        <title>Rubneribacter badeniensis gen. nov., sp. nov., and Colonibacter rubneri, gen. nov., sp. nov., WGS of new members of the Eggerthellaceae.</title>
        <authorList>
            <person name="Danylec N."/>
            <person name="Stoll D.A."/>
            <person name="Doetsch A."/>
            <person name="Kulling S.E."/>
            <person name="Huch M."/>
        </authorList>
    </citation>
    <scope>NUCLEOTIDE SEQUENCE [LARGE SCALE GENOMIC DNA]</scope>
    <source>
        <strain evidence="6">ResAG-96</strain>
    </source>
</reference>
<dbReference type="SUPFAM" id="SSF52096">
    <property type="entry name" value="ClpP/crotonase"/>
    <property type="match status" value="1"/>
</dbReference>
<feature type="compositionally biased region" description="Basic and acidic residues" evidence="4">
    <location>
        <begin position="244"/>
        <end position="261"/>
    </location>
</feature>
<protein>
    <submittedName>
        <fullName evidence="5">Enoyl-CoA hydratase</fullName>
    </submittedName>
</protein>
<accession>A0A2K2U9N9</accession>
<evidence type="ECO:0000313" key="5">
    <source>
        <dbReference type="EMBL" id="PNV67037.1"/>
    </source>
</evidence>
<dbReference type="Gene3D" id="3.90.226.10">
    <property type="entry name" value="2-enoyl-CoA Hydratase, Chain A, domain 1"/>
    <property type="match status" value="1"/>
</dbReference>
<dbReference type="Gene3D" id="1.10.12.10">
    <property type="entry name" value="Lyase 2-enoyl-coa Hydratase, Chain A, domain 2"/>
    <property type="match status" value="1"/>
</dbReference>
<dbReference type="OrthoDB" id="4308938at2"/>
<dbReference type="Pfam" id="PF00378">
    <property type="entry name" value="ECH_1"/>
    <property type="match status" value="1"/>
</dbReference>
<dbReference type="AlphaFoldDB" id="A0A2K2U9N9"/>
<evidence type="ECO:0000256" key="2">
    <source>
        <dbReference type="ARBA" id="ARBA00023098"/>
    </source>
</evidence>
<keyword evidence="2" id="KW-0443">Lipid metabolism</keyword>
<evidence type="ECO:0000313" key="6">
    <source>
        <dbReference type="Proteomes" id="UP000236197"/>
    </source>
</evidence>
<evidence type="ECO:0000256" key="3">
    <source>
        <dbReference type="ARBA" id="ARBA00023239"/>
    </source>
</evidence>
<evidence type="ECO:0000256" key="1">
    <source>
        <dbReference type="ARBA" id="ARBA00005254"/>
    </source>
</evidence>
<sequence>MAGPEFDFDNIKTTEDDGVYVITLDRPEARNAINSAMWAELCDAFAYFDRSADLAVAVLTNTGKVFCAGADLKEYNAKTLAPPAGRETWGTGGMTRRYWSKPIIIAANGKVVGGGAEMLLASDLAVISDDATISFPEVKNALFPGGGGAPLRIGRSIHLKHAVELLLTGRPIDAQTAVQWGLANRAVPEDKLMDTALDLARAIMANGPLAVRMTKRAVYDCMDKSFISESDGWRMMEELNEQAKNSEDAHEGTSAFMEKRPPAWKGR</sequence>
<dbReference type="PANTHER" id="PTHR11941">
    <property type="entry name" value="ENOYL-COA HYDRATASE-RELATED"/>
    <property type="match status" value="1"/>
</dbReference>
<dbReference type="CDD" id="cd06558">
    <property type="entry name" value="crotonase-like"/>
    <property type="match status" value="1"/>
</dbReference>
<gene>
    <name evidence="5" type="ORF">C2L71_10310</name>
</gene>
<dbReference type="RefSeq" id="WP_103265673.1">
    <property type="nucleotide sequence ID" value="NZ_CABMLE010000014.1"/>
</dbReference>
<dbReference type="InterPro" id="IPR001753">
    <property type="entry name" value="Enoyl-CoA_hydra/iso"/>
</dbReference>
<dbReference type="InterPro" id="IPR014748">
    <property type="entry name" value="Enoyl-CoA_hydra_C"/>
</dbReference>
<keyword evidence="6" id="KW-1185">Reference proteome</keyword>
<keyword evidence="3" id="KW-0456">Lyase</keyword>
<organism evidence="5 6">
    <name type="scientific">Enteroscipio rubneri</name>
    <dbReference type="NCBI Taxonomy" id="2070686"/>
    <lineage>
        <taxon>Bacteria</taxon>
        <taxon>Bacillati</taxon>
        <taxon>Actinomycetota</taxon>
        <taxon>Coriobacteriia</taxon>
        <taxon>Eggerthellales</taxon>
        <taxon>Eggerthellaceae</taxon>
        <taxon>Enteroscipio</taxon>
    </lineage>
</organism>
<evidence type="ECO:0000256" key="4">
    <source>
        <dbReference type="SAM" id="MobiDB-lite"/>
    </source>
</evidence>
<name>A0A2K2U9N9_9ACTN</name>
<dbReference type="Proteomes" id="UP000236197">
    <property type="component" value="Unassembled WGS sequence"/>
</dbReference>